<reference evidence="2" key="1">
    <citation type="submission" date="2020-01" db="EMBL/GenBank/DDBJ databases">
        <title>Insect and environment-associated Actinomycetes.</title>
        <authorList>
            <person name="Currrie C."/>
            <person name="Chevrette M."/>
            <person name="Carlson C."/>
            <person name="Stubbendieck R."/>
            <person name="Wendt-Pienkowski E."/>
        </authorList>
    </citation>
    <scope>NUCLEOTIDE SEQUENCE</scope>
    <source>
        <strain evidence="2">SID7499</strain>
    </source>
</reference>
<gene>
    <name evidence="2" type="ORF">G3M58_75595</name>
</gene>
<accession>A0A6G3XPJ6</accession>
<dbReference type="SUPFAM" id="SSF47090">
    <property type="entry name" value="PGBD-like"/>
    <property type="match status" value="1"/>
</dbReference>
<feature type="domain" description="Peptidoglycan binding-like" evidence="1">
    <location>
        <begin position="34"/>
        <end position="90"/>
    </location>
</feature>
<dbReference type="InterPro" id="IPR036366">
    <property type="entry name" value="PGBDSf"/>
</dbReference>
<organism evidence="2">
    <name type="scientific">Streptomyces sp. SID7499</name>
    <dbReference type="NCBI Taxonomy" id="2706086"/>
    <lineage>
        <taxon>Bacteria</taxon>
        <taxon>Bacillati</taxon>
        <taxon>Actinomycetota</taxon>
        <taxon>Actinomycetes</taxon>
        <taxon>Kitasatosporales</taxon>
        <taxon>Streptomycetaceae</taxon>
        <taxon>Streptomyces</taxon>
    </lineage>
</organism>
<proteinExistence type="predicted"/>
<sequence length="90" mass="9085">QKARTLEADGTVGPKTWTALLSAGTTPALAKGASGEAVKRLQRALTAALGTTVNADGSFGPATETAVRSYQTSRKLSVDGKVGPATWGAL</sequence>
<dbReference type="EMBL" id="JAAGMN010008095">
    <property type="protein sequence ID" value="NEE19584.1"/>
    <property type="molecule type" value="Genomic_DNA"/>
</dbReference>
<name>A0A6G3XPJ6_9ACTN</name>
<dbReference type="Gene3D" id="1.10.101.10">
    <property type="entry name" value="PGBD-like superfamily/PGBD"/>
    <property type="match status" value="1"/>
</dbReference>
<dbReference type="Pfam" id="PF01471">
    <property type="entry name" value="PG_binding_1"/>
    <property type="match status" value="1"/>
</dbReference>
<dbReference type="InterPro" id="IPR036365">
    <property type="entry name" value="PGBD-like_sf"/>
</dbReference>
<feature type="non-terminal residue" evidence="2">
    <location>
        <position position="90"/>
    </location>
</feature>
<protein>
    <submittedName>
        <fullName evidence="2">Peptidoglycan-binding protein</fullName>
    </submittedName>
</protein>
<feature type="non-terminal residue" evidence="2">
    <location>
        <position position="1"/>
    </location>
</feature>
<evidence type="ECO:0000313" key="2">
    <source>
        <dbReference type="EMBL" id="NEE19584.1"/>
    </source>
</evidence>
<dbReference type="InterPro" id="IPR002477">
    <property type="entry name" value="Peptidoglycan-bd-like"/>
</dbReference>
<comment type="caution">
    <text evidence="2">The sequence shown here is derived from an EMBL/GenBank/DDBJ whole genome shotgun (WGS) entry which is preliminary data.</text>
</comment>
<evidence type="ECO:0000259" key="1">
    <source>
        <dbReference type="Pfam" id="PF01471"/>
    </source>
</evidence>
<dbReference type="AlphaFoldDB" id="A0A6G3XPJ6"/>